<accession>A0ABD3PPV5</accession>
<evidence type="ECO:0000313" key="1">
    <source>
        <dbReference type="EMBL" id="KAL3789291.1"/>
    </source>
</evidence>
<evidence type="ECO:0000313" key="2">
    <source>
        <dbReference type="Proteomes" id="UP001516023"/>
    </source>
</evidence>
<sequence length="505" mass="56865">MLTRLYSKSKQAPSTWNWETTTFPLPGLETFTRLFLNNQDVASIVTIGHDGELTPFFHPILTDKFSPHGTLEEQKAFVIGNAVDNLSNLLVTKAPVQHILGYTFVVKREKLPPIFSKNPSINESFLVDTQWAGEENVCGVLIPSAFALPFQSIIPIGNIEDDHVKCIFDSFDLIPRLWLELMKTARRNPSVMTEIHDDVLKENQASTYFEPNFTSDWMNPHLPHVPASIVRDKVICQDGYMKLAEIFGTPLPSSQEERRNNTSSPSSDLEQMFRTYLVRPKDKEKAAAAKLGKVRNQLMFLTAKVNFSSSGSIDWSTIAPPDFSDNYEAVMSHPGEEQRKTRCQSLIQSCFQTNKLDWDSGSSGISTLSGLRYFPLAAAGQLLKGNFDFSAAQELCKETVSLDILSFAYQDGSNPKTELWIEKEQYAKAEDSMSIPDHQRGERTPLIPKTGVLSKWRHVVGLLANVIKVIEALTKPSVPGVRHFPINMSCFRVIFRRINQSDFEL</sequence>
<reference evidence="1 2" key="1">
    <citation type="journal article" date="2020" name="G3 (Bethesda)">
        <title>Improved Reference Genome for Cyclotella cryptica CCMP332, a Model for Cell Wall Morphogenesis, Salinity Adaptation, and Lipid Production in Diatoms (Bacillariophyta).</title>
        <authorList>
            <person name="Roberts W.R."/>
            <person name="Downey K.M."/>
            <person name="Ruck E.C."/>
            <person name="Traller J.C."/>
            <person name="Alverson A.J."/>
        </authorList>
    </citation>
    <scope>NUCLEOTIDE SEQUENCE [LARGE SCALE GENOMIC DNA]</scope>
    <source>
        <strain evidence="1 2">CCMP332</strain>
    </source>
</reference>
<name>A0ABD3PPV5_9STRA</name>
<dbReference type="Proteomes" id="UP001516023">
    <property type="component" value="Unassembled WGS sequence"/>
</dbReference>
<dbReference type="EMBL" id="JABMIG020000143">
    <property type="protein sequence ID" value="KAL3789291.1"/>
    <property type="molecule type" value="Genomic_DNA"/>
</dbReference>
<protein>
    <submittedName>
        <fullName evidence="1">Uncharacterized protein</fullName>
    </submittedName>
</protein>
<comment type="caution">
    <text evidence="1">The sequence shown here is derived from an EMBL/GenBank/DDBJ whole genome shotgun (WGS) entry which is preliminary data.</text>
</comment>
<organism evidence="1 2">
    <name type="scientific">Cyclotella cryptica</name>
    <dbReference type="NCBI Taxonomy" id="29204"/>
    <lineage>
        <taxon>Eukaryota</taxon>
        <taxon>Sar</taxon>
        <taxon>Stramenopiles</taxon>
        <taxon>Ochrophyta</taxon>
        <taxon>Bacillariophyta</taxon>
        <taxon>Coscinodiscophyceae</taxon>
        <taxon>Thalassiosirophycidae</taxon>
        <taxon>Stephanodiscales</taxon>
        <taxon>Stephanodiscaceae</taxon>
        <taxon>Cyclotella</taxon>
    </lineage>
</organism>
<gene>
    <name evidence="1" type="ORF">HJC23_000357</name>
</gene>
<dbReference type="AlphaFoldDB" id="A0ABD3PPV5"/>
<proteinExistence type="predicted"/>
<keyword evidence="2" id="KW-1185">Reference proteome</keyword>